<dbReference type="InterPro" id="IPR029052">
    <property type="entry name" value="Metallo-depent_PP-like"/>
</dbReference>
<dbReference type="STRING" id="314260.PB2503_10089"/>
<protein>
    <recommendedName>
        <fullName evidence="5">Calcineurin-like phosphoesterase domain-containing protein</fullName>
    </recommendedName>
</protein>
<evidence type="ECO:0000313" key="6">
    <source>
        <dbReference type="EMBL" id="ADM10070.1"/>
    </source>
</evidence>
<dbReference type="InterPro" id="IPR004843">
    <property type="entry name" value="Calcineurin-like_PHP"/>
</dbReference>
<evidence type="ECO:0000259" key="5">
    <source>
        <dbReference type="Pfam" id="PF00149"/>
    </source>
</evidence>
<dbReference type="GO" id="GO:0046872">
    <property type="term" value="F:metal ion binding"/>
    <property type="evidence" value="ECO:0007669"/>
    <property type="project" value="UniProtKB-KW"/>
</dbReference>
<dbReference type="AlphaFoldDB" id="E0TEX7"/>
<evidence type="ECO:0000256" key="4">
    <source>
        <dbReference type="ARBA" id="ARBA00025742"/>
    </source>
</evidence>
<dbReference type="SUPFAM" id="SSF56300">
    <property type="entry name" value="Metallo-dependent phosphatases"/>
    <property type="match status" value="1"/>
</dbReference>
<reference evidence="6 7" key="2">
    <citation type="journal article" date="2011" name="J. Bacteriol.">
        <title>Complete genome sequence of strain HTCC2503T of Parvularcula bermudensis, the type species of the order "Parvularculales" in the class Alphaproteobacteria.</title>
        <authorList>
            <person name="Oh H.M."/>
            <person name="Kang I."/>
            <person name="Vergin K.L."/>
            <person name="Kang D."/>
            <person name="Rhee K.H."/>
            <person name="Giovannoni S.J."/>
            <person name="Cho J.C."/>
        </authorList>
    </citation>
    <scope>NUCLEOTIDE SEQUENCE [LARGE SCALE GENOMIC DNA]</scope>
    <source>
        <strain evidence="7">ATCC BAA-594 / HTCC2503 / KCTC 12087</strain>
    </source>
</reference>
<dbReference type="HOGENOM" id="CLU_063034_0_0_5"/>
<name>E0TEX7_PARBH</name>
<feature type="domain" description="Calcineurin-like phosphoesterase" evidence="5">
    <location>
        <begin position="2"/>
        <end position="187"/>
    </location>
</feature>
<proteinExistence type="inferred from homology"/>
<dbReference type="Pfam" id="PF00149">
    <property type="entry name" value="Metallophos"/>
    <property type="match status" value="1"/>
</dbReference>
<evidence type="ECO:0000256" key="2">
    <source>
        <dbReference type="ARBA" id="ARBA00022801"/>
    </source>
</evidence>
<evidence type="ECO:0000256" key="1">
    <source>
        <dbReference type="ARBA" id="ARBA00022723"/>
    </source>
</evidence>
<keyword evidence="2" id="KW-0378">Hydrolase</keyword>
<dbReference type="KEGG" id="pbr:PB2503_10089"/>
<dbReference type="GO" id="GO:0016787">
    <property type="term" value="F:hydrolase activity"/>
    <property type="evidence" value="ECO:0007669"/>
    <property type="project" value="UniProtKB-KW"/>
</dbReference>
<keyword evidence="7" id="KW-1185">Reference proteome</keyword>
<keyword evidence="3" id="KW-0408">Iron</keyword>
<evidence type="ECO:0000313" key="7">
    <source>
        <dbReference type="Proteomes" id="UP000001302"/>
    </source>
</evidence>
<comment type="similarity">
    <text evidence="4">Belongs to the cyclic nucleotide phosphodiesterase class-III family.</text>
</comment>
<organism evidence="6 7">
    <name type="scientific">Parvularcula bermudensis (strain ATCC BAA-594 / HTCC2503 / KCTC 12087)</name>
    <dbReference type="NCBI Taxonomy" id="314260"/>
    <lineage>
        <taxon>Bacteria</taxon>
        <taxon>Pseudomonadati</taxon>
        <taxon>Pseudomonadota</taxon>
        <taxon>Alphaproteobacteria</taxon>
        <taxon>Parvularculales</taxon>
        <taxon>Parvularculaceae</taxon>
        <taxon>Parvularcula</taxon>
    </lineage>
</organism>
<gene>
    <name evidence="6" type="ordered locus">PB2503_10089</name>
</gene>
<evidence type="ECO:0000256" key="3">
    <source>
        <dbReference type="ARBA" id="ARBA00023004"/>
    </source>
</evidence>
<dbReference type="PANTHER" id="PTHR42988">
    <property type="entry name" value="PHOSPHOHYDROLASE"/>
    <property type="match status" value="1"/>
</dbReference>
<dbReference type="Proteomes" id="UP000001302">
    <property type="component" value="Chromosome"/>
</dbReference>
<dbReference type="eggNOG" id="COG1409">
    <property type="taxonomic scope" value="Bacteria"/>
</dbReference>
<sequence length="259" mass="27980">MADLHFGAENKSALEAVKDILPSLGVDAVIVAGDMTQKGRREEFDAASTWLSDLGPPVLGVPGNHDTPLLNMVDRVKAPFKRYEDRLGWLPSSSSLKGAALFGLNTARGWQARRNWAEGSVNLDQLGGAIEYAHAHDGWGAVLFCHHPFLSPPKAPLRIATRRGQRASEQLSKSPYTLLLAGHVHVPRAQIEGDGHHTYLSVTCGTLSTRLRDGPASFNVVDLSPDAVEITAHRFETDSGFAPCSMGRWAIKGGSVHPH</sequence>
<keyword evidence="1" id="KW-0479">Metal-binding</keyword>
<dbReference type="PANTHER" id="PTHR42988:SF2">
    <property type="entry name" value="CYCLIC NUCLEOTIDE PHOSPHODIESTERASE CBUA0032-RELATED"/>
    <property type="match status" value="1"/>
</dbReference>
<reference evidence="7" key="1">
    <citation type="submission" date="2010-08" db="EMBL/GenBank/DDBJ databases">
        <title>Genome sequence of Parvularcula bermudensis HTCC2503.</title>
        <authorList>
            <person name="Kang D.-M."/>
            <person name="Oh H.-M."/>
            <person name="Cho J.-C."/>
        </authorList>
    </citation>
    <scope>NUCLEOTIDE SEQUENCE [LARGE SCALE GENOMIC DNA]</scope>
    <source>
        <strain evidence="7">ATCC BAA-594 / HTCC2503 / KCTC 12087</strain>
    </source>
</reference>
<dbReference type="Gene3D" id="3.60.21.10">
    <property type="match status" value="1"/>
</dbReference>
<accession>E0TEX7</accession>
<dbReference type="InterPro" id="IPR050884">
    <property type="entry name" value="CNP_phosphodiesterase-III"/>
</dbReference>
<dbReference type="EMBL" id="CP002156">
    <property type="protein sequence ID" value="ADM10070.1"/>
    <property type="molecule type" value="Genomic_DNA"/>
</dbReference>